<dbReference type="eggNOG" id="COG3225">
    <property type="taxonomic scope" value="Bacteria"/>
</dbReference>
<reference evidence="10 11" key="2">
    <citation type="journal article" date="2012" name="Int. J. Syst. Evol. Microbiol.">
        <title>Magnetococcus marinus gen. nov., sp. nov., a marine, magnetotactic bacterium that represents a novel lineage (Magnetococcaceae fam. nov.; Magnetococcales ord. nov.) at the base of the Alphaproteobacteria.</title>
        <authorList>
            <person name="Bazylinski D.A."/>
            <person name="Williams T.J."/>
            <person name="Lefevre C.T."/>
            <person name="Berg R.J."/>
            <person name="Zhang C.L."/>
            <person name="Bowser S.S."/>
            <person name="Dean A.J."/>
            <person name="Beveridge T.J."/>
        </authorList>
    </citation>
    <scope>NUCLEOTIDE SEQUENCE [LARGE SCALE GENOMIC DNA]</scope>
    <source>
        <strain evidence="11">ATCC BAA-1437 / JCM 17883 / MC-1</strain>
    </source>
</reference>
<feature type="domain" description="ABC-type uncharacterised transport system" evidence="8">
    <location>
        <begin position="583"/>
        <end position="878"/>
    </location>
</feature>
<evidence type="ECO:0000256" key="3">
    <source>
        <dbReference type="ARBA" id="ARBA00022692"/>
    </source>
</evidence>
<gene>
    <name evidence="10" type="ordered locus">Mmc1_0375</name>
</gene>
<reference evidence="11" key="1">
    <citation type="journal article" date="2009" name="Appl. Environ. Microbiol.">
        <title>Complete genome sequence of the chemolithoautotrophic marine magnetotactic coccus strain MC-1.</title>
        <authorList>
            <person name="Schubbe S."/>
            <person name="Williams T.J."/>
            <person name="Xie G."/>
            <person name="Kiss H.E."/>
            <person name="Brettin T.S."/>
            <person name="Martinez D."/>
            <person name="Ross C.A."/>
            <person name="Schuler D."/>
            <person name="Cox B.L."/>
            <person name="Nealson K.H."/>
            <person name="Bazylinski D.A."/>
        </authorList>
    </citation>
    <scope>NUCLEOTIDE SEQUENCE [LARGE SCALE GENOMIC DNA]</scope>
    <source>
        <strain evidence="11">ATCC BAA-1437 / JCM 17883 / MC-1</strain>
    </source>
</reference>
<dbReference type="GO" id="GO:0140359">
    <property type="term" value="F:ABC-type transporter activity"/>
    <property type="evidence" value="ECO:0007669"/>
    <property type="project" value="InterPro"/>
</dbReference>
<dbReference type="OrthoDB" id="9794512at2"/>
<feature type="region of interest" description="Disordered" evidence="6">
    <location>
        <begin position="819"/>
        <end position="848"/>
    </location>
</feature>
<feature type="domain" description="DUF7088" evidence="9">
    <location>
        <begin position="282"/>
        <end position="385"/>
    </location>
</feature>
<dbReference type="Proteomes" id="UP000002586">
    <property type="component" value="Chromosome"/>
</dbReference>
<keyword evidence="5 7" id="KW-0472">Membrane</keyword>
<dbReference type="AlphaFoldDB" id="A0L4K8"/>
<feature type="transmembrane region" description="Helical" evidence="7">
    <location>
        <begin position="254"/>
        <end position="275"/>
    </location>
</feature>
<dbReference type="STRING" id="156889.Mmc1_0375"/>
<keyword evidence="11" id="KW-1185">Reference proteome</keyword>
<keyword evidence="4 7" id="KW-1133">Transmembrane helix</keyword>
<evidence type="ECO:0000259" key="9">
    <source>
        <dbReference type="Pfam" id="PF23357"/>
    </source>
</evidence>
<dbReference type="HOGENOM" id="CLU_305184_0_0_5"/>
<dbReference type="EMBL" id="CP000471">
    <property type="protein sequence ID" value="ABK42901.1"/>
    <property type="molecule type" value="Genomic_DNA"/>
</dbReference>
<dbReference type="eggNOG" id="COG1277">
    <property type="taxonomic scope" value="Bacteria"/>
</dbReference>
<evidence type="ECO:0000256" key="1">
    <source>
        <dbReference type="ARBA" id="ARBA00004651"/>
    </source>
</evidence>
<sequence length="964" mass="106241">MDKIMRIAQKEFQSFFASPAAFLFLGAFLAATLFIVFWVETFFARNIADLRPMFQWMPLLLIFLVAALTMRSWSEERRSGTLETLLTSPVNPLHLIAGKFAAALALVVVGLALTLPLTLTVALLGPLDWGPVLGGYIATLFLAAAYVSIGLFMSARTDNPIVALILTTAVCGLFYFIGSPTLTNLFGHEVSHFLALLGSGSRFDAITRGVVDLRDLYYYLSLVGVFLTLNLFTLERLKWAGNPISQRHKQWGWLTALLVANFVAGNLWLGSIGWLRQDMTAGKLYSLSEATQQQLQQLQEPLQIRGYFSAKTHPLLAPLVPQIRDLLKEYAQLSKGRVEVAFIDPQRSPALEEEAASRYGIRPVPFQMASRHQASVVNAYFDLVVAYGDQFQKLSYTDLIEIKSGASRELEVMLKNPEYAITQSIRKVQHAYQSGGNPFEGLAHPVTFTGYLSQPLPAGVEKLQGALQSALDELTAQGKEKFKVQFKDPGQDPALAKQLKQDYGFKPQIASLLDPQPFWFYMVLTGNDSDGIPVPLPEELTKEGLKRTIEAAVQRMAPGFLKNITLTTATPAPAGMMGRAPTPGKGYTLLQEALGESLKVTSNDLQSGQVPAQTDLLMVMGPDKLNEKQLFAMDQFLMQGGTVVLATSPFDVDLQGSLSVANKHDAGLTEWLASHGITLQEKMVLDAQKASLPVPVTRYIGPMAVEEIQQFPYPHFPDLRGASLNPKSPITAGLGQLTINWASPIVVDAEPNKTRQVIPLLHSSKQSWSSDALNILPDYQAYPDQGFPKPDSQEPQLLAVALEGRFDSFFKDKASPLLHEQEAPSAHAPEEKAQQTDPEPTKPQFGGVLEHSSPEARLILIASNGFASDEVLSLASQGAGTLYNKPIELLQNSIDWALQDAALMQIRGRMQFARTLLPMSDGSRMVIEYFNYGLVLLGLLGIWLWRRAVRLRQLRRHQAILAEV</sequence>
<dbReference type="Pfam" id="PF23357">
    <property type="entry name" value="DUF7088"/>
    <property type="match status" value="2"/>
</dbReference>
<feature type="transmembrane region" description="Helical" evidence="7">
    <location>
        <begin position="216"/>
        <end position="234"/>
    </location>
</feature>
<dbReference type="InterPro" id="IPR019196">
    <property type="entry name" value="ABC_transp_unknown"/>
</dbReference>
<feature type="transmembrane region" description="Helical" evidence="7">
    <location>
        <begin position="133"/>
        <end position="153"/>
    </location>
</feature>
<evidence type="ECO:0000259" key="8">
    <source>
        <dbReference type="Pfam" id="PF09822"/>
    </source>
</evidence>
<dbReference type="KEGG" id="mgm:Mmc1_0375"/>
<dbReference type="GO" id="GO:0005886">
    <property type="term" value="C:plasma membrane"/>
    <property type="evidence" value="ECO:0007669"/>
    <property type="project" value="UniProtKB-SubCell"/>
</dbReference>
<organism evidence="10 11">
    <name type="scientific">Magnetococcus marinus (strain ATCC BAA-1437 / JCM 17883 / MC-1)</name>
    <dbReference type="NCBI Taxonomy" id="156889"/>
    <lineage>
        <taxon>Bacteria</taxon>
        <taxon>Pseudomonadati</taxon>
        <taxon>Pseudomonadota</taxon>
        <taxon>Magnetococcia</taxon>
        <taxon>Magnetococcales</taxon>
        <taxon>Magnetococcaceae</taxon>
        <taxon>Magnetococcus</taxon>
    </lineage>
</organism>
<feature type="transmembrane region" description="Helical" evidence="7">
    <location>
        <begin position="160"/>
        <end position="178"/>
    </location>
</feature>
<evidence type="ECO:0000256" key="4">
    <source>
        <dbReference type="ARBA" id="ARBA00022989"/>
    </source>
</evidence>
<feature type="domain" description="DUF7088" evidence="9">
    <location>
        <begin position="440"/>
        <end position="508"/>
    </location>
</feature>
<feature type="transmembrane region" description="Helical" evidence="7">
    <location>
        <begin position="20"/>
        <end position="39"/>
    </location>
</feature>
<evidence type="ECO:0000256" key="5">
    <source>
        <dbReference type="ARBA" id="ARBA00023136"/>
    </source>
</evidence>
<dbReference type="TCDB" id="3.A.1.132.3">
    <property type="family name" value="the atp-binding cassette (abc) superfamily"/>
</dbReference>
<dbReference type="InterPro" id="IPR055396">
    <property type="entry name" value="DUF7088"/>
</dbReference>
<feature type="transmembrane region" description="Helical" evidence="7">
    <location>
        <begin position="93"/>
        <end position="113"/>
    </location>
</feature>
<keyword evidence="3 7" id="KW-0812">Transmembrane</keyword>
<dbReference type="Pfam" id="PF12679">
    <property type="entry name" value="ABC2_membrane_2"/>
    <property type="match status" value="1"/>
</dbReference>
<accession>A0L4K8</accession>
<evidence type="ECO:0000313" key="11">
    <source>
        <dbReference type="Proteomes" id="UP000002586"/>
    </source>
</evidence>
<dbReference type="InterPro" id="IPR051449">
    <property type="entry name" value="ABC-2_transporter_component"/>
</dbReference>
<dbReference type="PANTHER" id="PTHR30294">
    <property type="entry name" value="MEMBRANE COMPONENT OF ABC TRANSPORTER YHHJ-RELATED"/>
    <property type="match status" value="1"/>
</dbReference>
<comment type="subcellular location">
    <subcellularLocation>
        <location evidence="1">Cell membrane</location>
        <topology evidence="1">Multi-pass membrane protein</topology>
    </subcellularLocation>
</comment>
<feature type="transmembrane region" description="Helical" evidence="7">
    <location>
        <begin position="929"/>
        <end position="946"/>
    </location>
</feature>
<proteinExistence type="predicted"/>
<dbReference type="RefSeq" id="WP_011712071.1">
    <property type="nucleotide sequence ID" value="NC_008576.1"/>
</dbReference>
<feature type="compositionally biased region" description="Basic and acidic residues" evidence="6">
    <location>
        <begin position="819"/>
        <end position="834"/>
    </location>
</feature>
<evidence type="ECO:0000256" key="6">
    <source>
        <dbReference type="SAM" id="MobiDB-lite"/>
    </source>
</evidence>
<keyword evidence="2" id="KW-1003">Cell membrane</keyword>
<evidence type="ECO:0000256" key="2">
    <source>
        <dbReference type="ARBA" id="ARBA00022475"/>
    </source>
</evidence>
<dbReference type="PANTHER" id="PTHR30294:SF29">
    <property type="entry name" value="MULTIDRUG ABC TRANSPORTER PERMEASE YBHS-RELATED"/>
    <property type="match status" value="1"/>
</dbReference>
<feature type="transmembrane region" description="Helical" evidence="7">
    <location>
        <begin position="54"/>
        <end position="73"/>
    </location>
</feature>
<dbReference type="Pfam" id="PF09822">
    <property type="entry name" value="ABC_transp_aux"/>
    <property type="match status" value="1"/>
</dbReference>
<evidence type="ECO:0000256" key="7">
    <source>
        <dbReference type="SAM" id="Phobius"/>
    </source>
</evidence>
<evidence type="ECO:0000313" key="10">
    <source>
        <dbReference type="EMBL" id="ABK42901.1"/>
    </source>
</evidence>
<name>A0L4K8_MAGMM</name>
<protein>
    <submittedName>
        <fullName evidence="10">ABC transporter, inner membrane protein</fullName>
    </submittedName>
</protein>